<dbReference type="OrthoDB" id="9804822at2"/>
<keyword evidence="4 6" id="KW-1133">Transmembrane helix</keyword>
<gene>
    <name evidence="7" type="ORF">C7I55_22750</name>
</gene>
<organism evidence="7 8">
    <name type="scientific">Allosphingosinicella deserti</name>
    <dbReference type="NCBI Taxonomy" id="2116704"/>
    <lineage>
        <taxon>Bacteria</taxon>
        <taxon>Pseudomonadati</taxon>
        <taxon>Pseudomonadota</taxon>
        <taxon>Alphaproteobacteria</taxon>
        <taxon>Sphingomonadales</taxon>
        <taxon>Sphingomonadaceae</taxon>
        <taxon>Allosphingosinicella</taxon>
    </lineage>
</organism>
<dbReference type="InterPro" id="IPR001123">
    <property type="entry name" value="LeuE-type"/>
</dbReference>
<sequence>MLEIGGVTLLPAWPVFLSFAMAGLALNIIPGADMTFVATAAAHGGARQGTIAALGIGAGTFVHILAAVIGLSAILASSETIFTLLKWVGAAYLLYIAIDLLRAPRTEAGRAAPATRGWLLFRSAALVNVLNPKVALFFLAFLPQFVSPEATSPALQILFLGLWFDLVGTLVNIVVAVAAARAAMRLKTVPLLTRIARWAAATMLGGLAIQLALATRR</sequence>
<accession>A0A2P7QH82</accession>
<comment type="subcellular location">
    <subcellularLocation>
        <location evidence="1">Cell membrane</location>
        <topology evidence="1">Multi-pass membrane protein</topology>
    </subcellularLocation>
</comment>
<evidence type="ECO:0000313" key="7">
    <source>
        <dbReference type="EMBL" id="PSJ37338.1"/>
    </source>
</evidence>
<evidence type="ECO:0000256" key="1">
    <source>
        <dbReference type="ARBA" id="ARBA00004651"/>
    </source>
</evidence>
<dbReference type="RefSeq" id="WP_106515330.1">
    <property type="nucleotide sequence ID" value="NZ_PXYI01000009.1"/>
</dbReference>
<feature type="transmembrane region" description="Helical" evidence="6">
    <location>
        <begin position="119"/>
        <end position="142"/>
    </location>
</feature>
<name>A0A2P7QH82_9SPHN</name>
<feature type="transmembrane region" description="Helical" evidence="6">
    <location>
        <begin position="81"/>
        <end position="98"/>
    </location>
</feature>
<keyword evidence="3 6" id="KW-0812">Transmembrane</keyword>
<feature type="transmembrane region" description="Helical" evidence="6">
    <location>
        <begin position="154"/>
        <end position="183"/>
    </location>
</feature>
<dbReference type="GO" id="GO:0015171">
    <property type="term" value="F:amino acid transmembrane transporter activity"/>
    <property type="evidence" value="ECO:0007669"/>
    <property type="project" value="TreeGrafter"/>
</dbReference>
<feature type="transmembrane region" description="Helical" evidence="6">
    <location>
        <begin position="195"/>
        <end position="214"/>
    </location>
</feature>
<dbReference type="EMBL" id="PXYI01000009">
    <property type="protein sequence ID" value="PSJ37338.1"/>
    <property type="molecule type" value="Genomic_DNA"/>
</dbReference>
<feature type="transmembrane region" description="Helical" evidence="6">
    <location>
        <begin position="12"/>
        <end position="30"/>
    </location>
</feature>
<dbReference type="PIRSF" id="PIRSF006324">
    <property type="entry name" value="LeuE"/>
    <property type="match status" value="1"/>
</dbReference>
<dbReference type="PANTHER" id="PTHR30086:SF20">
    <property type="entry name" value="ARGININE EXPORTER PROTEIN ARGO-RELATED"/>
    <property type="match status" value="1"/>
</dbReference>
<proteinExistence type="predicted"/>
<dbReference type="Proteomes" id="UP000241167">
    <property type="component" value="Unassembled WGS sequence"/>
</dbReference>
<dbReference type="GO" id="GO:0005886">
    <property type="term" value="C:plasma membrane"/>
    <property type="evidence" value="ECO:0007669"/>
    <property type="project" value="UniProtKB-SubCell"/>
</dbReference>
<keyword evidence="2" id="KW-1003">Cell membrane</keyword>
<dbReference type="PANTHER" id="PTHR30086">
    <property type="entry name" value="ARGININE EXPORTER PROTEIN ARGO"/>
    <property type="match status" value="1"/>
</dbReference>
<comment type="caution">
    <text evidence="7">The sequence shown here is derived from an EMBL/GenBank/DDBJ whole genome shotgun (WGS) entry which is preliminary data.</text>
</comment>
<evidence type="ECO:0000313" key="8">
    <source>
        <dbReference type="Proteomes" id="UP000241167"/>
    </source>
</evidence>
<feature type="transmembrane region" description="Helical" evidence="6">
    <location>
        <begin position="51"/>
        <end position="75"/>
    </location>
</feature>
<evidence type="ECO:0000256" key="2">
    <source>
        <dbReference type="ARBA" id="ARBA00022475"/>
    </source>
</evidence>
<evidence type="ECO:0000256" key="6">
    <source>
        <dbReference type="SAM" id="Phobius"/>
    </source>
</evidence>
<reference evidence="7 8" key="1">
    <citation type="submission" date="2018-03" db="EMBL/GenBank/DDBJ databases">
        <title>The draft genome of Sphingosinicella sp. GL-C-18.</title>
        <authorList>
            <person name="Liu L."/>
            <person name="Li L."/>
            <person name="Liang L."/>
            <person name="Zhang X."/>
            <person name="Wang T."/>
        </authorList>
    </citation>
    <scope>NUCLEOTIDE SEQUENCE [LARGE SCALE GENOMIC DNA]</scope>
    <source>
        <strain evidence="7 8">GL-C-18</strain>
    </source>
</reference>
<keyword evidence="8" id="KW-1185">Reference proteome</keyword>
<dbReference type="Pfam" id="PF01810">
    <property type="entry name" value="LysE"/>
    <property type="match status" value="1"/>
</dbReference>
<evidence type="ECO:0008006" key="9">
    <source>
        <dbReference type="Google" id="ProtNLM"/>
    </source>
</evidence>
<evidence type="ECO:0000256" key="3">
    <source>
        <dbReference type="ARBA" id="ARBA00022692"/>
    </source>
</evidence>
<protein>
    <recommendedName>
        <fullName evidence="9">LysE family translocator</fullName>
    </recommendedName>
</protein>
<evidence type="ECO:0000256" key="5">
    <source>
        <dbReference type="ARBA" id="ARBA00023136"/>
    </source>
</evidence>
<keyword evidence="5 6" id="KW-0472">Membrane</keyword>
<dbReference type="AlphaFoldDB" id="A0A2P7QH82"/>
<evidence type="ECO:0000256" key="4">
    <source>
        <dbReference type="ARBA" id="ARBA00022989"/>
    </source>
</evidence>